<geneLocation type="plasmid" evidence="1">
    <name>unnamed</name>
</geneLocation>
<evidence type="ECO:0000313" key="1">
    <source>
        <dbReference type="EMBL" id="AHG02088.1"/>
    </source>
</evidence>
<name>W0JYK2_9EURY</name>
<keyword evidence="2" id="KW-1185">Reference proteome</keyword>
<dbReference type="Proteomes" id="UP000019024">
    <property type="component" value="Plasmid unnamed2"/>
</dbReference>
<sequence>MKVDVHAFGPLREVIGEKRYQCTLESDSTVGDLLDRLCAEFDGARAILGEADERDTTAVVVTINKRSTKTLEGRETVLTDGDLVRISPPIHGG</sequence>
<evidence type="ECO:0008006" key="3">
    <source>
        <dbReference type="Google" id="ProtNLM"/>
    </source>
</evidence>
<proteinExistence type="predicted"/>
<accession>W0JYK2</accession>
<dbReference type="GeneID" id="25147430"/>
<organism evidence="1 2">
    <name type="scientific">Halostagnicola larsenii XH-48</name>
    <dbReference type="NCBI Taxonomy" id="797299"/>
    <lineage>
        <taxon>Archaea</taxon>
        <taxon>Methanobacteriati</taxon>
        <taxon>Methanobacteriota</taxon>
        <taxon>Stenosarchaea group</taxon>
        <taxon>Halobacteria</taxon>
        <taxon>Halobacteriales</taxon>
        <taxon>Natrialbaceae</taxon>
        <taxon>Halostagnicola</taxon>
    </lineage>
</organism>
<keyword evidence="1" id="KW-0614">Plasmid</keyword>
<dbReference type="RefSeq" id="WP_049954872.1">
    <property type="nucleotide sequence ID" value="NZ_CP007057.1"/>
</dbReference>
<dbReference type="InterPro" id="IPR003749">
    <property type="entry name" value="ThiS/MoaD-like"/>
</dbReference>
<protein>
    <recommendedName>
        <fullName evidence="3">MoaD/ThiS family protein</fullName>
    </recommendedName>
</protein>
<dbReference type="eggNOG" id="arCOG00536">
    <property type="taxonomic scope" value="Archaea"/>
</dbReference>
<gene>
    <name evidence="1" type="ORF">HALLA_01930</name>
</gene>
<dbReference type="InterPro" id="IPR016155">
    <property type="entry name" value="Mopterin_synth/thiamin_S_b"/>
</dbReference>
<dbReference type="HOGENOM" id="CLU_114601_1_1_2"/>
<dbReference type="EMBL" id="CP007057">
    <property type="protein sequence ID" value="AHG02088.1"/>
    <property type="molecule type" value="Genomic_DNA"/>
</dbReference>
<dbReference type="AlphaFoldDB" id="W0JYK2"/>
<evidence type="ECO:0000313" key="2">
    <source>
        <dbReference type="Proteomes" id="UP000019024"/>
    </source>
</evidence>
<dbReference type="OrthoDB" id="134663at2157"/>
<dbReference type="CDD" id="cd17040">
    <property type="entry name" value="Ubl_MoaD_like"/>
    <property type="match status" value="1"/>
</dbReference>
<dbReference type="Pfam" id="PF02597">
    <property type="entry name" value="ThiS"/>
    <property type="match status" value="1"/>
</dbReference>
<dbReference type="PANTHER" id="PTHR38031:SF1">
    <property type="entry name" value="SULFUR CARRIER PROTEIN CYSO"/>
    <property type="match status" value="1"/>
</dbReference>
<dbReference type="InterPro" id="IPR012675">
    <property type="entry name" value="Beta-grasp_dom_sf"/>
</dbReference>
<dbReference type="SUPFAM" id="SSF54285">
    <property type="entry name" value="MoaD/ThiS"/>
    <property type="match status" value="1"/>
</dbReference>
<dbReference type="Gene3D" id="3.10.20.30">
    <property type="match status" value="1"/>
</dbReference>
<dbReference type="InterPro" id="IPR052045">
    <property type="entry name" value="Sulfur_Carrier/Prot_Modifier"/>
</dbReference>
<dbReference type="KEGG" id="hlr:HALLA_01930"/>
<dbReference type="PANTHER" id="PTHR38031">
    <property type="entry name" value="SULFUR CARRIER PROTEIN SLR0821-RELATED"/>
    <property type="match status" value="1"/>
</dbReference>
<reference evidence="1 2" key="1">
    <citation type="submission" date="2014-01" db="EMBL/GenBank/DDBJ databases">
        <authorList>
            <consortium name="DOE Joint Genome Institute"/>
            <person name="Anderson I."/>
            <person name="Huntemann M."/>
            <person name="Han J."/>
            <person name="Chen A."/>
            <person name="Kyrpides N."/>
            <person name="Mavromatis K."/>
            <person name="Markowitz V."/>
            <person name="Palaniappan K."/>
            <person name="Ivanova N."/>
            <person name="Schaumberg A."/>
            <person name="Pati A."/>
            <person name="Liolios K."/>
            <person name="Nordberg H.P."/>
            <person name="Cantor M.N."/>
            <person name="Hua S.X."/>
            <person name="Woyke T."/>
        </authorList>
    </citation>
    <scope>NUCLEOTIDE SEQUENCE [LARGE SCALE GENOMIC DNA]</scope>
    <source>
        <strain evidence="1 2">XH-48</strain>
        <plasmid evidence="2">2</plasmid>
    </source>
</reference>